<keyword evidence="1" id="KW-0175">Coiled coil</keyword>
<evidence type="ECO:0000256" key="1">
    <source>
        <dbReference type="SAM" id="Coils"/>
    </source>
</evidence>
<gene>
    <name evidence="3" type="ORF">FPFC_020910</name>
</gene>
<feature type="coiled-coil region" evidence="1">
    <location>
        <begin position="929"/>
        <end position="963"/>
    </location>
</feature>
<accession>A0A3F3H8F8</accession>
<dbReference type="RefSeq" id="WP_059377040.1">
    <property type="nucleotide sequence ID" value="NZ_FNWS01000002.1"/>
</dbReference>
<keyword evidence="4" id="KW-1185">Reference proteome</keyword>
<dbReference type="EMBL" id="DF968064">
    <property type="protein sequence ID" value="GAP02643.1"/>
    <property type="molecule type" value="Genomic_DNA"/>
</dbReference>
<name>A0A3F3H8F8_9LACO</name>
<dbReference type="STRING" id="220714.SAMN05660469_0579"/>
<keyword evidence="2" id="KW-0812">Transmembrane</keyword>
<keyword evidence="2" id="KW-0472">Membrane</keyword>
<proteinExistence type="predicted"/>
<evidence type="ECO:0000256" key="2">
    <source>
        <dbReference type="SAM" id="Phobius"/>
    </source>
</evidence>
<feature type="transmembrane region" description="Helical" evidence="2">
    <location>
        <begin position="1694"/>
        <end position="1713"/>
    </location>
</feature>
<dbReference type="Proteomes" id="UP000061227">
    <property type="component" value="Unassembled WGS sequence"/>
</dbReference>
<organism evidence="3 4">
    <name type="scientific">Fructobacillus pseudoficulneus</name>
    <dbReference type="NCBI Taxonomy" id="220714"/>
    <lineage>
        <taxon>Bacteria</taxon>
        <taxon>Bacillati</taxon>
        <taxon>Bacillota</taxon>
        <taxon>Bacilli</taxon>
        <taxon>Lactobacillales</taxon>
        <taxon>Lactobacillaceae</taxon>
        <taxon>Fructobacillus</taxon>
    </lineage>
</organism>
<dbReference type="OrthoDB" id="2252373at2"/>
<evidence type="ECO:0000313" key="3">
    <source>
        <dbReference type="EMBL" id="GAP02643.1"/>
    </source>
</evidence>
<sequence>MEALGQDHVLAGRDLDHRMVVLADGENFYDQLDRFDRVIDYFDHSVLLDGQGQHPSQAVKSVRLVRSVDPAGHKTSREDFAIYNRPFTVYYQGEMTLADGQVIPLRPTQLKVLQKNQSVASNVDQAKTDAFQIIQNQGDYIKQIIQRLQPKLLDSDIASYGQKIDEIVVETNQKLNLADDSTAIQQVQKEQSTRLLFLQNEAGQGRDLAIAILNASRDHGYQQLEQKALEVTVAVDDAIELSPQQKLLLKKRIVTIVDNGKQQIGQATDAGQAEKALQQSIQDLQKLFLSQNSKDEALATLQQAGDEKKAGFAQIDLVDADSLVKRQQEVDRLVKRYQATVSRVKTSAELSKVLTEGLQEINRVKNPVLQAAYRPATTEDKALAKQAIATKAEAKKKDFTHLDHVDQTSLKQQLTVVDQMLSEANQGIDRSKTQGEVLHQLQDGLANIDGLANPDLQKDYRAVTEEDKQSAAKVIDQAGSDRQELLNQTQHADENSLAIQTALVEQAVSQAKLAIREAQIKKDLREAINQGQAAVYAVALPDLQRDYQMASQTSKDQAQAELRRAGLDRQTDFQQIIGVDPESLSKQSQLVDQAVAKAINAVSQADTYQNLDDAVATGLAAINQVDEPSIREELQAPSTAEIAQAKKIIEAAAALKENRFNKIAHVDGASLSQQLASIQAVVDKAHQAIDQSKTKGQVVLAMKGSLNQLTSITEPKLERAYQLVTAQDKLIANQKLAQQASAKKAAFADISHVDPISLVRQQLIVDQALTAAQRAVNQNVIQADLTEALDHGMTAIEAVTEPTVLRDFQSTTAADFEQSDQILRGAAEKKKQHFAAIVHVDATSLKEQVAVVDRLLKNSQFQVRQTKLISQFNAALQQGLVALDQVSDPILEFDYQPVTNDDREMALGMVDRIGQYKKDAIHAVNHADAASLKQQEAAVEIAISQAKEQVKQAKNQGELKKAMDDGIAQIDSVADPVIQEDFQPISQAEKDQTEGIIDDLYKGKVTDFRAIDHVDKNSLAQQLALLLQIKTNGQQALLISQNKGELAAALKKILEQMQQVAEPVKAIDYQQPNPSDVADAQRLLQVAVEKKRLSFANLIGVDPSSLAQQNQQLDQALQIAIASVALAKTNQELKDAYQNGLTVVNEVAAPVVQEPFQPVSGADREKAAKAIALIVDRQKEAFRTINHVDPSSLQKQIDQLNAIERQAQQDLAGIQVKGELNQLVLAVMDKVAVVSNPTLLANYQPVSEADKDQAIQSLTQLAAQQKRDFAAISHVDGQSLKEQNQALDQALAAGQGGIQASQNQGELNAAFLSAVQAIQLVSSPAILADFQPADEKGHWLAKQQIENALTTREQAFNQIDHVDDASLAKQVQSLNQAGQTAFDNLAKARTVGDLRLALAAGIAAILQVPNPVVQADYQPATAAEIAAGQAEIQTAADQRKQAFQAVAGVDMTELVQQEAELQKILNEGLVMAAVTPNRHDLQQVVAYYKAKIGAVTLPKALWIFRTPSADDKQAAKSQVRLASFAKHTHFDRIDGADVSSLILQRVAVNQAVQQSYNQIDQSTMNLGALAAANQVVTAIEAVADPDLFRIAEPADDTTAVAGKVVVEPAAKSLISDSTKLKDLDFDEVKVPRSQKTDASVEDQNDVTVTKIVLPETYNGQPKAVVSQVDQAVALQTDSSVKQQLPGTDHAIRGAWWRLMTVLLLSWLVVVVFGQKLYQKLQKKFQ</sequence>
<reference evidence="3 4" key="1">
    <citation type="journal article" date="2015" name="BMC Genomics">
        <title>Comparative genomics of Fructobacillus spp. and Leuconostoc spp. reveals niche-specific evolution of Fructobacillus spp.</title>
        <authorList>
            <person name="Endo A."/>
            <person name="Tanizawa Y."/>
            <person name="Tanaka N."/>
            <person name="Maeno S."/>
            <person name="Kumar H."/>
            <person name="Shiwa Y."/>
            <person name="Okada S."/>
            <person name="Yoshikawa H."/>
            <person name="Dicks L."/>
            <person name="Nakagawa J."/>
            <person name="Arita M."/>
        </authorList>
    </citation>
    <scope>NUCLEOTIDE SEQUENCE [LARGE SCALE GENOMIC DNA]</scope>
    <source>
        <strain evidence="3 4">DSM 15468</strain>
    </source>
</reference>
<keyword evidence="2" id="KW-1133">Transmembrane helix</keyword>
<protein>
    <submittedName>
        <fullName evidence="3">Positive control sigma-like factor</fullName>
    </submittedName>
</protein>
<evidence type="ECO:0000313" key="4">
    <source>
        <dbReference type="Proteomes" id="UP000061227"/>
    </source>
</evidence>